<dbReference type="eggNOG" id="KOG2795">
    <property type="taxonomic scope" value="Eukaryota"/>
</dbReference>
<dbReference type="GO" id="GO:0003918">
    <property type="term" value="F:DNA topoisomerase type II (double strand cut, ATP-hydrolyzing) activity"/>
    <property type="evidence" value="ECO:0007669"/>
    <property type="project" value="UniProtKB-UniRule"/>
</dbReference>
<feature type="domain" description="Spo11/DNA topoisomerase VI subunit A N-terminal" evidence="13">
    <location>
        <begin position="89"/>
        <end position="131"/>
    </location>
</feature>
<dbReference type="PRINTS" id="PR01550">
    <property type="entry name" value="TOP6AFAMILY"/>
</dbReference>
<dbReference type="FunCoup" id="A9V4I2">
    <property type="interactions" value="81"/>
</dbReference>
<dbReference type="GO" id="GO:0007131">
    <property type="term" value="P:reciprocal meiotic recombination"/>
    <property type="evidence" value="ECO:0000318"/>
    <property type="project" value="GO_Central"/>
</dbReference>
<evidence type="ECO:0000256" key="4">
    <source>
        <dbReference type="ARBA" id="ARBA00006559"/>
    </source>
</evidence>
<evidence type="ECO:0000256" key="5">
    <source>
        <dbReference type="ARBA" id="ARBA00012895"/>
    </source>
</evidence>
<name>A9V4I2_MONBE</name>
<dbReference type="InterPro" id="IPR036078">
    <property type="entry name" value="Spo11/TopoVI_A_sf"/>
</dbReference>
<keyword evidence="11" id="KW-0539">Nucleus</keyword>
<dbReference type="GeneID" id="5892801"/>
<dbReference type="PANTHER" id="PTHR10848">
    <property type="entry name" value="MEIOTIC RECOMBINATION PROTEIN SPO11"/>
    <property type="match status" value="1"/>
</dbReference>
<protein>
    <recommendedName>
        <fullName evidence="5">DNA topoisomerase (ATP-hydrolyzing)</fullName>
        <ecNumber evidence="5">5.6.2.2</ecNumber>
    </recommendedName>
</protein>
<dbReference type="OMA" id="IETAGMF"/>
<dbReference type="InterPro" id="IPR034136">
    <property type="entry name" value="TOPRIM_Topo6A/Spo11"/>
</dbReference>
<dbReference type="AlphaFoldDB" id="A9V4I2"/>
<feature type="domain" description="Topoisomerase 6 subunit A/Spo11 TOPRIM" evidence="14">
    <location>
        <begin position="231"/>
        <end position="401"/>
    </location>
</feature>
<gene>
    <name evidence="15" type="ORF">MONBRDRAFT_37903</name>
</gene>
<dbReference type="Gene3D" id="1.10.10.10">
    <property type="entry name" value="Winged helix-like DNA-binding domain superfamily/Winged helix DNA-binding domain"/>
    <property type="match status" value="1"/>
</dbReference>
<proteinExistence type="inferred from homology"/>
<dbReference type="InterPro" id="IPR004085">
    <property type="entry name" value="TopoVI_A"/>
</dbReference>
<dbReference type="Gene3D" id="3.40.1360.10">
    <property type="match status" value="1"/>
</dbReference>
<evidence type="ECO:0000256" key="12">
    <source>
        <dbReference type="PROSITE-ProRule" id="PRU01385"/>
    </source>
</evidence>
<evidence type="ECO:0000256" key="1">
    <source>
        <dbReference type="ARBA" id="ARBA00000185"/>
    </source>
</evidence>
<evidence type="ECO:0000256" key="10">
    <source>
        <dbReference type="ARBA" id="ARBA00023235"/>
    </source>
</evidence>
<keyword evidence="9 12" id="KW-0238">DNA-binding</keyword>
<dbReference type="GO" id="GO:0042138">
    <property type="term" value="P:meiotic DNA double-strand break formation"/>
    <property type="evidence" value="ECO:0000318"/>
    <property type="project" value="GO_Central"/>
</dbReference>
<evidence type="ECO:0000256" key="11">
    <source>
        <dbReference type="ARBA" id="ARBA00023242"/>
    </source>
</evidence>
<evidence type="ECO:0000256" key="7">
    <source>
        <dbReference type="ARBA" id="ARBA00022842"/>
    </source>
</evidence>
<dbReference type="SUPFAM" id="SSF56726">
    <property type="entry name" value="DNA topoisomerase IV, alpha subunit"/>
    <property type="match status" value="2"/>
</dbReference>
<keyword evidence="10 12" id="KW-0413">Isomerase</keyword>
<evidence type="ECO:0000313" key="15">
    <source>
        <dbReference type="EMBL" id="EDQ87716.1"/>
    </source>
</evidence>
<evidence type="ECO:0000313" key="16">
    <source>
        <dbReference type="Proteomes" id="UP000001357"/>
    </source>
</evidence>
<dbReference type="Proteomes" id="UP000001357">
    <property type="component" value="Unassembled WGS sequence"/>
</dbReference>
<dbReference type="PANTHER" id="PTHR10848:SF0">
    <property type="entry name" value="MEIOTIC RECOMBINATION PROTEIN SPO11"/>
    <property type="match status" value="1"/>
</dbReference>
<dbReference type="FunFam" id="3.40.1360.10:FF:000003">
    <property type="entry name" value="DNA topoisomerase 6 subunit A"/>
    <property type="match status" value="1"/>
</dbReference>
<evidence type="ECO:0000259" key="14">
    <source>
        <dbReference type="Pfam" id="PF21180"/>
    </source>
</evidence>
<dbReference type="EC" id="5.6.2.2" evidence="5"/>
<dbReference type="InterPro" id="IPR002815">
    <property type="entry name" value="Spo11/TopoVI_A"/>
</dbReference>
<dbReference type="CDD" id="cd00223">
    <property type="entry name" value="TOPRIM_TopoIIB_SPO"/>
    <property type="match status" value="1"/>
</dbReference>
<dbReference type="InterPro" id="IPR013049">
    <property type="entry name" value="Spo11/TopoVI_A_N"/>
</dbReference>
<comment type="similarity">
    <text evidence="4 12">Belongs to the TOP6A family.</text>
</comment>
<dbReference type="KEGG" id="mbr:MONBRDRAFT_37903"/>
<sequence length="407" mass="45860">MANQEAMKTIAELGYNDVTEVLEMDDEEVAQRIETIATDAVRAIMGGQGINYVMPSRANNNQKYIPELDRIVLLNAVKTRAFDSLSSVRKTAIMTRVFQLIHQVVRKRIHVTKRDLFYTDVKLFTKQEEVGCFIAAQRLYVWPAANLLASRVLPWLRLVPQSDAVLDDVACMVGCTRTSLNVVASDKGVVVGCVTFLEDGDFIDCTRMGVGGKAIPSLVNKITDIKGTAQFVLLVEKEAAFMRLAEDRFYQRYPCVIVTGKGQPDVGTRQFVRAVKDALNVPILGLFDSDPYGLKILSVYMSSSKNMSYDSASLTCPDIKWLGLRPTDLDRYKIPEQCRLPMTAEDIETGRRLLQADFITKNEAWVKELRLMLDTKVKAEIQALSNFGFQYLTEVYLPQKLERGDWI</sequence>
<dbReference type="GO" id="GO:0000706">
    <property type="term" value="P:meiotic DNA double-strand break processing"/>
    <property type="evidence" value="ECO:0000318"/>
    <property type="project" value="GO_Central"/>
</dbReference>
<dbReference type="GO" id="GO:0006265">
    <property type="term" value="P:DNA topological change"/>
    <property type="evidence" value="ECO:0007669"/>
    <property type="project" value="InterPro"/>
</dbReference>
<keyword evidence="7" id="KW-0460">Magnesium</keyword>
<evidence type="ECO:0000256" key="9">
    <source>
        <dbReference type="ARBA" id="ARBA00023125"/>
    </source>
</evidence>
<evidence type="ECO:0000256" key="6">
    <source>
        <dbReference type="ARBA" id="ARBA00022723"/>
    </source>
</evidence>
<reference evidence="15 16" key="1">
    <citation type="journal article" date="2008" name="Nature">
        <title>The genome of the choanoflagellate Monosiga brevicollis and the origin of metazoans.</title>
        <authorList>
            <consortium name="JGI Sequencing"/>
            <person name="King N."/>
            <person name="Westbrook M.J."/>
            <person name="Young S.L."/>
            <person name="Kuo A."/>
            <person name="Abedin M."/>
            <person name="Chapman J."/>
            <person name="Fairclough S."/>
            <person name="Hellsten U."/>
            <person name="Isogai Y."/>
            <person name="Letunic I."/>
            <person name="Marr M."/>
            <person name="Pincus D."/>
            <person name="Putnam N."/>
            <person name="Rokas A."/>
            <person name="Wright K.J."/>
            <person name="Zuzow R."/>
            <person name="Dirks W."/>
            <person name="Good M."/>
            <person name="Goodstein D."/>
            <person name="Lemons D."/>
            <person name="Li W."/>
            <person name="Lyons J.B."/>
            <person name="Morris A."/>
            <person name="Nichols S."/>
            <person name="Richter D.J."/>
            <person name="Salamov A."/>
            <person name="Bork P."/>
            <person name="Lim W.A."/>
            <person name="Manning G."/>
            <person name="Miller W.T."/>
            <person name="McGinnis W."/>
            <person name="Shapiro H."/>
            <person name="Tjian R."/>
            <person name="Grigoriev I.V."/>
            <person name="Rokhsar D."/>
        </authorList>
    </citation>
    <scope>NUCLEOTIDE SEQUENCE [LARGE SCALE GENOMIC DNA]</scope>
    <source>
        <strain evidence="16">MX1 / ATCC 50154</strain>
    </source>
</reference>
<organism evidence="15 16">
    <name type="scientific">Monosiga brevicollis</name>
    <name type="common">Choanoflagellate</name>
    <dbReference type="NCBI Taxonomy" id="81824"/>
    <lineage>
        <taxon>Eukaryota</taxon>
        <taxon>Choanoflagellata</taxon>
        <taxon>Craspedida</taxon>
        <taxon>Salpingoecidae</taxon>
        <taxon>Monosiga</taxon>
    </lineage>
</organism>
<feature type="active site" description="O-(5'-phospho-DNA)-tyrosine intermediate" evidence="12">
    <location>
        <position position="118"/>
    </location>
</feature>
<evidence type="ECO:0000256" key="3">
    <source>
        <dbReference type="ARBA" id="ARBA00004123"/>
    </source>
</evidence>
<dbReference type="GO" id="GO:0003677">
    <property type="term" value="F:DNA binding"/>
    <property type="evidence" value="ECO:0000318"/>
    <property type="project" value="GO_Central"/>
</dbReference>
<comment type="subcellular location">
    <subcellularLocation>
        <location evidence="3">Nucleus</location>
    </subcellularLocation>
</comment>
<dbReference type="STRING" id="81824.A9V4I2"/>
<evidence type="ECO:0000256" key="2">
    <source>
        <dbReference type="ARBA" id="ARBA00001946"/>
    </source>
</evidence>
<dbReference type="PROSITE" id="PS52041">
    <property type="entry name" value="TOPO_IIB"/>
    <property type="match status" value="1"/>
</dbReference>
<dbReference type="EMBL" id="CH991558">
    <property type="protein sequence ID" value="EDQ87716.1"/>
    <property type="molecule type" value="Genomic_DNA"/>
</dbReference>
<dbReference type="Pfam" id="PF04406">
    <property type="entry name" value="TP6A_N"/>
    <property type="match status" value="1"/>
</dbReference>
<evidence type="ECO:0000259" key="13">
    <source>
        <dbReference type="Pfam" id="PF04406"/>
    </source>
</evidence>
<comment type="catalytic activity">
    <reaction evidence="1 12">
        <text>ATP-dependent breakage, passage and rejoining of double-stranded DNA.</text>
        <dbReference type="EC" id="5.6.2.2"/>
    </reaction>
</comment>
<keyword evidence="6" id="KW-0479">Metal-binding</keyword>
<keyword evidence="16" id="KW-1185">Reference proteome</keyword>
<dbReference type="Pfam" id="PF21180">
    <property type="entry name" value="TOP6A-Spo11_Toprim"/>
    <property type="match status" value="1"/>
</dbReference>
<dbReference type="GO" id="GO:0000228">
    <property type="term" value="C:nuclear chromosome"/>
    <property type="evidence" value="ECO:0000318"/>
    <property type="project" value="GO_Central"/>
</dbReference>
<dbReference type="InterPro" id="IPR036388">
    <property type="entry name" value="WH-like_DNA-bd_sf"/>
</dbReference>
<evidence type="ECO:0000256" key="8">
    <source>
        <dbReference type="ARBA" id="ARBA00023029"/>
    </source>
</evidence>
<dbReference type="RefSeq" id="XP_001747636.1">
    <property type="nucleotide sequence ID" value="XM_001747584.1"/>
</dbReference>
<dbReference type="GO" id="GO:0005524">
    <property type="term" value="F:ATP binding"/>
    <property type="evidence" value="ECO:0007669"/>
    <property type="project" value="InterPro"/>
</dbReference>
<dbReference type="InParanoid" id="A9V4I2"/>
<accession>A9V4I2</accession>
<keyword evidence="8 12" id="KW-0799">Topoisomerase</keyword>
<dbReference type="GO" id="GO:0046872">
    <property type="term" value="F:metal ion binding"/>
    <property type="evidence" value="ECO:0007669"/>
    <property type="project" value="UniProtKB-KW"/>
</dbReference>
<comment type="cofactor">
    <cofactor evidence="2">
        <name>Mg(2+)</name>
        <dbReference type="ChEBI" id="CHEBI:18420"/>
    </cofactor>
</comment>
<dbReference type="PRINTS" id="PR01552">
    <property type="entry name" value="TPISMRASE6A"/>
</dbReference>